<dbReference type="EMBL" id="WWEO01000041">
    <property type="protein sequence ID" value="NCD69427.1"/>
    <property type="molecule type" value="Genomic_DNA"/>
</dbReference>
<dbReference type="RefSeq" id="WP_166585398.1">
    <property type="nucleotide sequence ID" value="NZ_WWEO01000041.1"/>
</dbReference>
<dbReference type="Proteomes" id="UP000638732">
    <property type="component" value="Unassembled WGS sequence"/>
</dbReference>
<reference evidence="1" key="2">
    <citation type="submission" date="2020-10" db="EMBL/GenBank/DDBJ databases">
        <title>Mucilaginibacter sp. nov., isolated from soil.</title>
        <authorList>
            <person name="Jeon C.O."/>
        </authorList>
    </citation>
    <scope>NUCLEOTIDE SEQUENCE</scope>
    <source>
        <strain evidence="1">R11</strain>
    </source>
</reference>
<name>A0A966DTK4_9SPHI</name>
<reference evidence="1" key="1">
    <citation type="submission" date="2020-01" db="EMBL/GenBank/DDBJ databases">
        <authorList>
            <person name="Seo Y.L."/>
        </authorList>
    </citation>
    <scope>NUCLEOTIDE SEQUENCE</scope>
    <source>
        <strain evidence="1">R11</strain>
    </source>
</reference>
<sequence length="142" mass="15647">MMDITVRTISDLHSEIIRLEKLKQQQEIDLKQRFSSPSSIFSIVKSFFPRSNKGGSSILDQDFLGLISRVALPFTLNRTLFKGSGFLVKTLVGLVSQKASTYISEDSVTGVWDKAKGLITGLLSKKNKKPAPAPEPDFSKAS</sequence>
<dbReference type="AlphaFoldDB" id="A0A966DTK4"/>
<protein>
    <submittedName>
        <fullName evidence="1">Uncharacterized protein</fullName>
    </submittedName>
</protein>
<evidence type="ECO:0000313" key="2">
    <source>
        <dbReference type="Proteomes" id="UP000638732"/>
    </source>
</evidence>
<proteinExistence type="predicted"/>
<organism evidence="1 2">
    <name type="scientific">Mucilaginibacter agri</name>
    <dbReference type="NCBI Taxonomy" id="2695265"/>
    <lineage>
        <taxon>Bacteria</taxon>
        <taxon>Pseudomonadati</taxon>
        <taxon>Bacteroidota</taxon>
        <taxon>Sphingobacteriia</taxon>
        <taxon>Sphingobacteriales</taxon>
        <taxon>Sphingobacteriaceae</taxon>
        <taxon>Mucilaginibacter</taxon>
    </lineage>
</organism>
<comment type="caution">
    <text evidence="1">The sequence shown here is derived from an EMBL/GenBank/DDBJ whole genome shotgun (WGS) entry which is preliminary data.</text>
</comment>
<evidence type="ECO:0000313" key="1">
    <source>
        <dbReference type="EMBL" id="NCD69427.1"/>
    </source>
</evidence>
<accession>A0A966DTK4</accession>
<keyword evidence="2" id="KW-1185">Reference proteome</keyword>
<gene>
    <name evidence="1" type="ORF">GSY63_08675</name>
</gene>